<name>A0A2Z6LHU8_TRISU</name>
<dbReference type="AlphaFoldDB" id="A0A2Z6LHU8"/>
<sequence>MREERVIVQWEHATKEWAVMKIGLSDFLASIKHCPAGDTQKKRGPESRQSSQIFNTTRTSRLKPSKK</sequence>
<proteinExistence type="predicted"/>
<dbReference type="EMBL" id="DF973146">
    <property type="protein sequence ID" value="GAU14696.1"/>
    <property type="molecule type" value="Genomic_DNA"/>
</dbReference>
<keyword evidence="3" id="KW-1185">Reference proteome</keyword>
<evidence type="ECO:0000313" key="3">
    <source>
        <dbReference type="Proteomes" id="UP000242715"/>
    </source>
</evidence>
<reference evidence="3" key="1">
    <citation type="journal article" date="2017" name="Front. Plant Sci.">
        <title>Climate Clever Clovers: New Paradigm to Reduce the Environmental Footprint of Ruminants by Breeding Low Methanogenic Forages Utilizing Haplotype Variation.</title>
        <authorList>
            <person name="Kaur P."/>
            <person name="Appels R."/>
            <person name="Bayer P.E."/>
            <person name="Keeble-Gagnere G."/>
            <person name="Wang J."/>
            <person name="Hirakawa H."/>
            <person name="Shirasawa K."/>
            <person name="Vercoe P."/>
            <person name="Stefanova K."/>
            <person name="Durmic Z."/>
            <person name="Nichols P."/>
            <person name="Revell C."/>
            <person name="Isobe S.N."/>
            <person name="Edwards D."/>
            <person name="Erskine W."/>
        </authorList>
    </citation>
    <scope>NUCLEOTIDE SEQUENCE [LARGE SCALE GENOMIC DNA]</scope>
    <source>
        <strain evidence="3">cv. Daliak</strain>
    </source>
</reference>
<gene>
    <name evidence="2" type="ORF">TSUD_203450</name>
</gene>
<feature type="region of interest" description="Disordered" evidence="1">
    <location>
        <begin position="36"/>
        <end position="67"/>
    </location>
</feature>
<evidence type="ECO:0000256" key="1">
    <source>
        <dbReference type="SAM" id="MobiDB-lite"/>
    </source>
</evidence>
<accession>A0A2Z6LHU8</accession>
<feature type="compositionally biased region" description="Polar residues" evidence="1">
    <location>
        <begin position="47"/>
        <end position="59"/>
    </location>
</feature>
<dbReference type="Proteomes" id="UP000242715">
    <property type="component" value="Unassembled WGS sequence"/>
</dbReference>
<evidence type="ECO:0000313" key="2">
    <source>
        <dbReference type="EMBL" id="GAU14696.1"/>
    </source>
</evidence>
<organism evidence="2 3">
    <name type="scientific">Trifolium subterraneum</name>
    <name type="common">Subterranean clover</name>
    <dbReference type="NCBI Taxonomy" id="3900"/>
    <lineage>
        <taxon>Eukaryota</taxon>
        <taxon>Viridiplantae</taxon>
        <taxon>Streptophyta</taxon>
        <taxon>Embryophyta</taxon>
        <taxon>Tracheophyta</taxon>
        <taxon>Spermatophyta</taxon>
        <taxon>Magnoliopsida</taxon>
        <taxon>eudicotyledons</taxon>
        <taxon>Gunneridae</taxon>
        <taxon>Pentapetalae</taxon>
        <taxon>rosids</taxon>
        <taxon>fabids</taxon>
        <taxon>Fabales</taxon>
        <taxon>Fabaceae</taxon>
        <taxon>Papilionoideae</taxon>
        <taxon>50 kb inversion clade</taxon>
        <taxon>NPAAA clade</taxon>
        <taxon>Hologalegina</taxon>
        <taxon>IRL clade</taxon>
        <taxon>Trifolieae</taxon>
        <taxon>Trifolium</taxon>
    </lineage>
</organism>
<protein>
    <submittedName>
        <fullName evidence="2">Uncharacterized protein</fullName>
    </submittedName>
</protein>